<accession>A0A4P9W1H2</accession>
<reference evidence="3" key="1">
    <citation type="journal article" date="2018" name="Nat. Microbiol.">
        <title>Leveraging single-cell genomics to expand the fungal tree of life.</title>
        <authorList>
            <person name="Ahrendt S.R."/>
            <person name="Quandt C.A."/>
            <person name="Ciobanu D."/>
            <person name="Clum A."/>
            <person name="Salamov A."/>
            <person name="Andreopoulos B."/>
            <person name="Cheng J.F."/>
            <person name="Woyke T."/>
            <person name="Pelin A."/>
            <person name="Henrissat B."/>
            <person name="Reynolds N.K."/>
            <person name="Benny G.L."/>
            <person name="Smith M.E."/>
            <person name="James T.Y."/>
            <person name="Grigoriev I.V."/>
        </authorList>
    </citation>
    <scope>NUCLEOTIDE SEQUENCE [LARGE SCALE GENOMIC DNA]</scope>
</reference>
<evidence type="ECO:0000256" key="1">
    <source>
        <dbReference type="SAM" id="MobiDB-lite"/>
    </source>
</evidence>
<dbReference type="EMBL" id="ML000123">
    <property type="protein sequence ID" value="RKO84420.1"/>
    <property type="molecule type" value="Genomic_DNA"/>
</dbReference>
<proteinExistence type="predicted"/>
<sequence length="124" mass="13803">MRANQPAAASVQAESRNKYPSKEGAGTVNHGGLDVRRAKSQRDPWRICANPVRKHIETAPGPAVAGRVHPVPSCPRRMYVFPESSLDCRSKDNKTSVRIVERQSVKQSDRLATSHLTIRDLPFF</sequence>
<protein>
    <submittedName>
        <fullName evidence="2">Uncharacterized protein</fullName>
    </submittedName>
</protein>
<dbReference type="Proteomes" id="UP000269721">
    <property type="component" value="Unassembled WGS sequence"/>
</dbReference>
<evidence type="ECO:0000313" key="3">
    <source>
        <dbReference type="Proteomes" id="UP000269721"/>
    </source>
</evidence>
<name>A0A4P9W1H2_9FUNG</name>
<dbReference type="AlphaFoldDB" id="A0A4P9W1H2"/>
<gene>
    <name evidence="2" type="ORF">BDK51DRAFT_41205</name>
</gene>
<keyword evidence="3" id="KW-1185">Reference proteome</keyword>
<organism evidence="2 3">
    <name type="scientific">Blyttiomyces helicus</name>
    <dbReference type="NCBI Taxonomy" id="388810"/>
    <lineage>
        <taxon>Eukaryota</taxon>
        <taxon>Fungi</taxon>
        <taxon>Fungi incertae sedis</taxon>
        <taxon>Chytridiomycota</taxon>
        <taxon>Chytridiomycota incertae sedis</taxon>
        <taxon>Chytridiomycetes</taxon>
        <taxon>Chytridiomycetes incertae sedis</taxon>
        <taxon>Blyttiomyces</taxon>
    </lineage>
</organism>
<feature type="region of interest" description="Disordered" evidence="1">
    <location>
        <begin position="1"/>
        <end position="41"/>
    </location>
</feature>
<evidence type="ECO:0000313" key="2">
    <source>
        <dbReference type="EMBL" id="RKO84420.1"/>
    </source>
</evidence>